<dbReference type="PANTHER" id="PTHR11208">
    <property type="entry name" value="RNA-BINDING PROTEIN RELATED"/>
    <property type="match status" value="1"/>
</dbReference>
<dbReference type="InterPro" id="IPR036612">
    <property type="entry name" value="KH_dom_type_1_sf"/>
</dbReference>
<dbReference type="GO" id="GO:0048024">
    <property type="term" value="P:regulation of mRNA splicing, via spliceosome"/>
    <property type="evidence" value="ECO:0007669"/>
    <property type="project" value="TreeGrafter"/>
</dbReference>
<name>A0AAV1YGW3_LUPLU</name>
<dbReference type="Pfam" id="PF22675">
    <property type="entry name" value="KH-I_KHDC4-BBP"/>
    <property type="match status" value="1"/>
</dbReference>
<evidence type="ECO:0000256" key="2">
    <source>
        <dbReference type="PROSITE-ProRule" id="PRU00117"/>
    </source>
</evidence>
<dbReference type="SUPFAM" id="SSF54791">
    <property type="entry name" value="Eukaryotic type KH-domain (KH-domain type I)"/>
    <property type="match status" value="1"/>
</dbReference>
<feature type="region of interest" description="Disordered" evidence="3">
    <location>
        <begin position="700"/>
        <end position="737"/>
    </location>
</feature>
<dbReference type="Gene3D" id="3.30.1370.10">
    <property type="entry name" value="K Homology domain, type 1"/>
    <property type="match status" value="1"/>
</dbReference>
<dbReference type="Proteomes" id="UP001497480">
    <property type="component" value="Unassembled WGS sequence"/>
</dbReference>
<dbReference type="SMART" id="SM00322">
    <property type="entry name" value="KH"/>
    <property type="match status" value="1"/>
</dbReference>
<evidence type="ECO:0000256" key="3">
    <source>
        <dbReference type="SAM" id="MobiDB-lite"/>
    </source>
</evidence>
<dbReference type="EMBL" id="CAXHTB010000025">
    <property type="protein sequence ID" value="CAL0333090.1"/>
    <property type="molecule type" value="Genomic_DNA"/>
</dbReference>
<dbReference type="PANTHER" id="PTHR11208:SF98">
    <property type="entry name" value="RNA-BINDING KH DOMAIN-CONTAINING PROTEIN"/>
    <property type="match status" value="1"/>
</dbReference>
<dbReference type="InterPro" id="IPR055256">
    <property type="entry name" value="KH_1_KHDC4/BBP-like"/>
</dbReference>
<dbReference type="InterPro" id="IPR045071">
    <property type="entry name" value="BBP-like"/>
</dbReference>
<evidence type="ECO:0000313" key="5">
    <source>
        <dbReference type="EMBL" id="CAL0333090.1"/>
    </source>
</evidence>
<gene>
    <name evidence="5" type="ORF">LLUT_LOCUS34150</name>
</gene>
<protein>
    <recommendedName>
        <fullName evidence="4">K Homology domain-containing protein</fullName>
    </recommendedName>
</protein>
<evidence type="ECO:0000259" key="4">
    <source>
        <dbReference type="SMART" id="SM00322"/>
    </source>
</evidence>
<dbReference type="GO" id="GO:0003729">
    <property type="term" value="F:mRNA binding"/>
    <property type="evidence" value="ECO:0007669"/>
    <property type="project" value="TreeGrafter"/>
</dbReference>
<dbReference type="GO" id="GO:0005634">
    <property type="term" value="C:nucleus"/>
    <property type="evidence" value="ECO:0007669"/>
    <property type="project" value="TreeGrafter"/>
</dbReference>
<reference evidence="5 6" key="1">
    <citation type="submission" date="2024-03" db="EMBL/GenBank/DDBJ databases">
        <authorList>
            <person name="Martinez-Hernandez J."/>
        </authorList>
    </citation>
    <scope>NUCLEOTIDE SEQUENCE [LARGE SCALE GENOMIC DNA]</scope>
</reference>
<dbReference type="AlphaFoldDB" id="A0AAV1YGW3"/>
<dbReference type="FunFam" id="3.30.1370.10:FF:000097">
    <property type="entry name" value="Splicing factor-like protein 1 isoform A"/>
    <property type="match status" value="1"/>
</dbReference>
<accession>A0AAV1YGW3</accession>
<evidence type="ECO:0000256" key="1">
    <source>
        <dbReference type="ARBA" id="ARBA00022884"/>
    </source>
</evidence>
<keyword evidence="6" id="KW-1185">Reference proteome</keyword>
<sequence>MMDMFCERILLSHFRTSHFTRKNKNIILKFKLISSLIIIYIRNDSNKNISHIKIARTINMDITTKDTRISRYEHELTYDGTIRLAFVKAYEKQLKRVMVILCSVFPSLEGHQGKGFSFTGILEAGNTHHFNPDKTNSQTEILQLEKREAIAEILKLDPSYKPPPGFKPLFKEATLPLPVQEYPGYNFIGLIYGPEGDNQKRLEKETGAKIKVYGTKADTGEKGEIKPGADNKCSYDEMHVNVSADSFDKVDVAVSIIELLITSVIGNLAANSTPAVSVSRDSTNVISQSKDGSPSHAVSAALANQAMVQPAAFSQIHGDHLQYPGPWFSAVPSHAPVFVSSANIATPNPSGLTRTHFPSQTLNPASMASTFGAQPGFHPIFPNQHVSMQAPPPRQISQHSHITQASPLGHIGPPRNPSIISAHNLSAPRNASPIGQPQISMPSAQNSAPVAGKMSLGLSSMGPMPPPVTPVSLHQQLDIAFKPPQSNMLMMPRSAAFPTHQAGFPPGLPSSLGSMPPPLTHSSVNHLSGPGSFPLRQQSGIPNSASRVAPYHTNVKPPLLMASNSGNFTFHSQRPNTEFQFVSIPNSQATTHGASQELPPSGPQQLQFGFPRTQVPNQVDQIQAHASTVPFAGRSGSVSIPPRNTAFPYAGQPPVPQMGMKNFISAPQMPNLPNPGVPRNMHIQHNYPAQRPWTLNQKFGSNHTMASGKPAYPVDQIYDPFSPTSVAPPQHKGNPGK</sequence>
<organism evidence="5 6">
    <name type="scientific">Lupinus luteus</name>
    <name type="common">European yellow lupine</name>
    <dbReference type="NCBI Taxonomy" id="3873"/>
    <lineage>
        <taxon>Eukaryota</taxon>
        <taxon>Viridiplantae</taxon>
        <taxon>Streptophyta</taxon>
        <taxon>Embryophyta</taxon>
        <taxon>Tracheophyta</taxon>
        <taxon>Spermatophyta</taxon>
        <taxon>Magnoliopsida</taxon>
        <taxon>eudicotyledons</taxon>
        <taxon>Gunneridae</taxon>
        <taxon>Pentapetalae</taxon>
        <taxon>rosids</taxon>
        <taxon>fabids</taxon>
        <taxon>Fabales</taxon>
        <taxon>Fabaceae</taxon>
        <taxon>Papilionoideae</taxon>
        <taxon>50 kb inversion clade</taxon>
        <taxon>genistoids sensu lato</taxon>
        <taxon>core genistoids</taxon>
        <taxon>Genisteae</taxon>
        <taxon>Lupinus</taxon>
    </lineage>
</organism>
<evidence type="ECO:0000313" key="6">
    <source>
        <dbReference type="Proteomes" id="UP001497480"/>
    </source>
</evidence>
<dbReference type="InterPro" id="IPR004087">
    <property type="entry name" value="KH_dom"/>
</dbReference>
<keyword evidence="1 2" id="KW-0694">RNA-binding</keyword>
<comment type="caution">
    <text evidence="5">The sequence shown here is derived from an EMBL/GenBank/DDBJ whole genome shotgun (WGS) entry which is preliminary data.</text>
</comment>
<dbReference type="PROSITE" id="PS50084">
    <property type="entry name" value="KH_TYPE_1"/>
    <property type="match status" value="1"/>
</dbReference>
<proteinExistence type="predicted"/>
<feature type="domain" description="K Homology" evidence="4">
    <location>
        <begin position="169"/>
        <end position="262"/>
    </location>
</feature>